<dbReference type="PANTHER" id="PTHR46300:SF7">
    <property type="entry name" value="P450, PUTATIVE (EUROFUNG)-RELATED"/>
    <property type="match status" value="1"/>
</dbReference>
<dbReference type="GO" id="GO:0004497">
    <property type="term" value="F:monooxygenase activity"/>
    <property type="evidence" value="ECO:0007669"/>
    <property type="project" value="UniProtKB-KW"/>
</dbReference>
<dbReference type="GO" id="GO:0005506">
    <property type="term" value="F:iron ion binding"/>
    <property type="evidence" value="ECO:0007669"/>
    <property type="project" value="InterPro"/>
</dbReference>
<evidence type="ECO:0000256" key="1">
    <source>
        <dbReference type="ARBA" id="ARBA00001971"/>
    </source>
</evidence>
<evidence type="ECO:0000256" key="7">
    <source>
        <dbReference type="ARBA" id="ARBA00023004"/>
    </source>
</evidence>
<evidence type="ECO:0000256" key="8">
    <source>
        <dbReference type="ARBA" id="ARBA00023033"/>
    </source>
</evidence>
<evidence type="ECO:0000256" key="3">
    <source>
        <dbReference type="ARBA" id="ARBA00010617"/>
    </source>
</evidence>
<dbReference type="GO" id="GO:0016705">
    <property type="term" value="F:oxidoreductase activity, acting on paired donors, with incorporation or reduction of molecular oxygen"/>
    <property type="evidence" value="ECO:0007669"/>
    <property type="project" value="InterPro"/>
</dbReference>
<dbReference type="SUPFAM" id="SSF48264">
    <property type="entry name" value="Cytochrome P450"/>
    <property type="match status" value="1"/>
</dbReference>
<dbReference type="OMA" id="RAKEYHH"/>
<evidence type="ECO:0000256" key="4">
    <source>
        <dbReference type="ARBA" id="ARBA00022617"/>
    </source>
</evidence>
<comment type="pathway">
    <text evidence="2">Secondary metabolite biosynthesis.</text>
</comment>
<name>A0A0D2N6R4_HYPSF</name>
<reference evidence="11" key="1">
    <citation type="submission" date="2014-04" db="EMBL/GenBank/DDBJ databases">
        <title>Evolutionary Origins and Diversification of the Mycorrhizal Mutualists.</title>
        <authorList>
            <consortium name="DOE Joint Genome Institute"/>
            <consortium name="Mycorrhizal Genomics Consortium"/>
            <person name="Kohler A."/>
            <person name="Kuo A."/>
            <person name="Nagy L.G."/>
            <person name="Floudas D."/>
            <person name="Copeland A."/>
            <person name="Barry K.W."/>
            <person name="Cichocki N."/>
            <person name="Veneault-Fourrey C."/>
            <person name="LaButti K."/>
            <person name="Lindquist E.A."/>
            <person name="Lipzen A."/>
            <person name="Lundell T."/>
            <person name="Morin E."/>
            <person name="Murat C."/>
            <person name="Riley R."/>
            <person name="Ohm R."/>
            <person name="Sun H."/>
            <person name="Tunlid A."/>
            <person name="Henrissat B."/>
            <person name="Grigoriev I.V."/>
            <person name="Hibbett D.S."/>
            <person name="Martin F."/>
        </authorList>
    </citation>
    <scope>NUCLEOTIDE SEQUENCE [LARGE SCALE GENOMIC DNA]</scope>
    <source>
        <strain evidence="11">FD-334 SS-4</strain>
    </source>
</reference>
<keyword evidence="5 9" id="KW-0479">Metal-binding</keyword>
<dbReference type="InterPro" id="IPR050364">
    <property type="entry name" value="Cytochrome_P450_fung"/>
</dbReference>
<sequence length="510" mass="57944">MMESPALVAISALIVGATIWVSWTWATSRALRPFPPGPKPRPIIGNLFDLPQEHAAKRYSDWEKKYNSKILHASSLGTHILVLNKLEDAIELLETRSYKYSDRPYSPIIDMVGLNGHVALMQYGNFWRLHKKVCQQNLREKASQLYYPIQLQKVRHFLKNLLETPDDFQRHNKLLSVGIPLATMYGYDLEGVDDPYITAADESAFLVGQLLRPGGSLINVFPLLRHIPAWFPGAVSRRIAERARQLITETMRIPMDDLKKRMAERPVPPSLVSSFLERKNAGMASDEEEEVIKGVAYTIYAGASDTTISATSTFFYLMATHPDVQRKAQEELDRVVGFSHLPSFEDRHQMPYVDGIYREILRLHPPLGLGVAHVLTTDDHYKGYFIPKGTIVFANIWAMNHDEEVYEHPSKFMPERFLDNSGALTKDHRALAYGFGRRICVGKHVASSSMWLIIASVLAAFEISQAKDENGNEILIDDEYQDENGFTQHKAPFRCSITPRSYRVKDLLSE</sequence>
<keyword evidence="11" id="KW-1185">Reference proteome</keyword>
<evidence type="ECO:0000256" key="6">
    <source>
        <dbReference type="ARBA" id="ARBA00023002"/>
    </source>
</evidence>
<dbReference type="Gene3D" id="1.10.630.10">
    <property type="entry name" value="Cytochrome P450"/>
    <property type="match status" value="1"/>
</dbReference>
<protein>
    <recommendedName>
        <fullName evidence="12">Cytochrome P450</fullName>
    </recommendedName>
</protein>
<accession>A0A0D2N6R4</accession>
<dbReference type="InterPro" id="IPR002401">
    <property type="entry name" value="Cyt_P450_E_grp-I"/>
</dbReference>
<dbReference type="InterPro" id="IPR001128">
    <property type="entry name" value="Cyt_P450"/>
</dbReference>
<dbReference type="InterPro" id="IPR036396">
    <property type="entry name" value="Cyt_P450_sf"/>
</dbReference>
<dbReference type="AlphaFoldDB" id="A0A0D2N6R4"/>
<comment type="cofactor">
    <cofactor evidence="1 9">
        <name>heme</name>
        <dbReference type="ChEBI" id="CHEBI:30413"/>
    </cofactor>
</comment>
<evidence type="ECO:0000256" key="5">
    <source>
        <dbReference type="ARBA" id="ARBA00022723"/>
    </source>
</evidence>
<dbReference type="OrthoDB" id="2789670at2759"/>
<dbReference type="CDD" id="cd11065">
    <property type="entry name" value="CYP64-like"/>
    <property type="match status" value="1"/>
</dbReference>
<dbReference type="PANTHER" id="PTHR46300">
    <property type="entry name" value="P450, PUTATIVE (EUROFUNG)-RELATED-RELATED"/>
    <property type="match status" value="1"/>
</dbReference>
<dbReference type="Pfam" id="PF00067">
    <property type="entry name" value="p450"/>
    <property type="match status" value="1"/>
</dbReference>
<dbReference type="Proteomes" id="UP000054270">
    <property type="component" value="Unassembled WGS sequence"/>
</dbReference>
<evidence type="ECO:0000313" key="10">
    <source>
        <dbReference type="EMBL" id="KJA14789.1"/>
    </source>
</evidence>
<evidence type="ECO:0000256" key="2">
    <source>
        <dbReference type="ARBA" id="ARBA00005179"/>
    </source>
</evidence>
<organism evidence="10 11">
    <name type="scientific">Hypholoma sublateritium (strain FD-334 SS-4)</name>
    <dbReference type="NCBI Taxonomy" id="945553"/>
    <lineage>
        <taxon>Eukaryota</taxon>
        <taxon>Fungi</taxon>
        <taxon>Dikarya</taxon>
        <taxon>Basidiomycota</taxon>
        <taxon>Agaricomycotina</taxon>
        <taxon>Agaricomycetes</taxon>
        <taxon>Agaricomycetidae</taxon>
        <taxon>Agaricales</taxon>
        <taxon>Agaricineae</taxon>
        <taxon>Strophariaceae</taxon>
        <taxon>Hypholoma</taxon>
    </lineage>
</organism>
<dbReference type="PRINTS" id="PR00463">
    <property type="entry name" value="EP450I"/>
</dbReference>
<dbReference type="EMBL" id="KN817665">
    <property type="protein sequence ID" value="KJA14789.1"/>
    <property type="molecule type" value="Genomic_DNA"/>
</dbReference>
<evidence type="ECO:0000256" key="9">
    <source>
        <dbReference type="PIRSR" id="PIRSR602401-1"/>
    </source>
</evidence>
<keyword evidence="7 9" id="KW-0408">Iron</keyword>
<gene>
    <name evidence="10" type="ORF">HYPSUDRAFT_48854</name>
</gene>
<feature type="binding site" description="axial binding residue" evidence="9">
    <location>
        <position position="440"/>
    </location>
    <ligand>
        <name>heme</name>
        <dbReference type="ChEBI" id="CHEBI:30413"/>
    </ligand>
    <ligandPart>
        <name>Fe</name>
        <dbReference type="ChEBI" id="CHEBI:18248"/>
    </ligandPart>
</feature>
<keyword evidence="6" id="KW-0560">Oxidoreductase</keyword>
<keyword evidence="4 9" id="KW-0349">Heme</keyword>
<comment type="similarity">
    <text evidence="3">Belongs to the cytochrome P450 family.</text>
</comment>
<proteinExistence type="inferred from homology"/>
<dbReference type="STRING" id="945553.A0A0D2N6R4"/>
<keyword evidence="8" id="KW-0503">Monooxygenase</keyword>
<evidence type="ECO:0008006" key="12">
    <source>
        <dbReference type="Google" id="ProtNLM"/>
    </source>
</evidence>
<evidence type="ECO:0000313" key="11">
    <source>
        <dbReference type="Proteomes" id="UP000054270"/>
    </source>
</evidence>
<dbReference type="GO" id="GO:0020037">
    <property type="term" value="F:heme binding"/>
    <property type="evidence" value="ECO:0007669"/>
    <property type="project" value="InterPro"/>
</dbReference>